<organism evidence="1 2">
    <name type="scientific">Hymenobacter rigui</name>
    <dbReference type="NCBI Taxonomy" id="334424"/>
    <lineage>
        <taxon>Bacteria</taxon>
        <taxon>Pseudomonadati</taxon>
        <taxon>Bacteroidota</taxon>
        <taxon>Cytophagia</taxon>
        <taxon>Cytophagales</taxon>
        <taxon>Hymenobacteraceae</taxon>
        <taxon>Hymenobacter</taxon>
    </lineage>
</organism>
<dbReference type="Proteomes" id="UP000273500">
    <property type="component" value="Unassembled WGS sequence"/>
</dbReference>
<name>A0A3R9V2D1_9BACT</name>
<sequence>MAGSTTSPLPEVAMTPAAFLAKWRLRYKDNDDFQIKESDLRDQAEDMTKTFVAKAQLTVNSIRGNALLLPTLSDLLTVEANVLAVGQPASVANATDAGSAAAGVEAGAASFRLIKDSAGPLWAYVNPLPLTTQRVRASWVRTDGSEADKVATYPAFLEEDHPYQPGDVFQYTYPDGATLLHQVNDPAPTTYQNPLPTGQTDAHYTVFAPLPAPPSNGYVAGTALQEVRQSGEFATLAAQARLIRPGVPAQQFSTIDQANLQADYGDTVEALGTSVVSTLLLKGGVTYATGGRMVNWSLLTDNGNTVITCKVTGNSPEGRYGGGWVSVTGAGSDIVVEKALYPEYGYAVYQSNGRLTHSGLLRGGSPDNTVAVLNGSANFRHVAGAVRLGGSLGFQLSGSAQALIKSDGPIDQGYKRVVECAGSAKIRLEGGSLFTGAAGFALSEIVYMSGGEVTLANGTYDNTAGNATAAYLTGGTLIVDNATVVRAIGGTAGTVILRNGSKCLGPISSALVVVNEQPAGGGSGVTELQIRSDSTTRVFSLDLTDKVKLLTVSALGARNAQGAAFQVNKYAAGAWQGGLERSALVDVQADLDALTPADRTAGAELLIKTIPVTSANTARLLVQLQHG</sequence>
<evidence type="ECO:0000313" key="1">
    <source>
        <dbReference type="EMBL" id="RSK45192.1"/>
    </source>
</evidence>
<dbReference type="EMBL" id="RWIT01000015">
    <property type="protein sequence ID" value="RSK45192.1"/>
    <property type="molecule type" value="Genomic_DNA"/>
</dbReference>
<protein>
    <submittedName>
        <fullName evidence="1">Uncharacterized protein</fullName>
    </submittedName>
</protein>
<dbReference type="RefSeq" id="WP_125423791.1">
    <property type="nucleotide sequence ID" value="NZ_RWIT01000015.1"/>
</dbReference>
<proteinExistence type="predicted"/>
<accession>A0A3R9V2D1</accession>
<dbReference type="OrthoDB" id="888920at2"/>
<comment type="caution">
    <text evidence="1">The sequence shown here is derived from an EMBL/GenBank/DDBJ whole genome shotgun (WGS) entry which is preliminary data.</text>
</comment>
<evidence type="ECO:0000313" key="2">
    <source>
        <dbReference type="Proteomes" id="UP000273500"/>
    </source>
</evidence>
<keyword evidence="2" id="KW-1185">Reference proteome</keyword>
<reference evidence="1 2" key="1">
    <citation type="submission" date="2018-12" db="EMBL/GenBank/DDBJ databases">
        <authorList>
            <person name="Feng G."/>
            <person name="Zhu H."/>
        </authorList>
    </citation>
    <scope>NUCLEOTIDE SEQUENCE [LARGE SCALE GENOMIC DNA]</scope>
    <source>
        <strain evidence="1 2">KCTC 12533</strain>
    </source>
</reference>
<dbReference type="AlphaFoldDB" id="A0A3R9V2D1"/>
<gene>
    <name evidence="1" type="ORF">EI291_18955</name>
</gene>